<gene>
    <name evidence="1" type="ORF">EST38_g14354</name>
</gene>
<name>A0A4Q2CZW5_9AGAR</name>
<dbReference type="AlphaFoldDB" id="A0A4Q2CZW5"/>
<dbReference type="EMBL" id="SDEE01001845">
    <property type="protein sequence ID" value="RXW11501.1"/>
    <property type="molecule type" value="Genomic_DNA"/>
</dbReference>
<protein>
    <submittedName>
        <fullName evidence="1">Uncharacterized protein</fullName>
    </submittedName>
</protein>
<reference evidence="1 2" key="1">
    <citation type="submission" date="2019-01" db="EMBL/GenBank/DDBJ databases">
        <title>Draft genome sequence of Psathyrella aberdarensis IHI B618.</title>
        <authorList>
            <person name="Buettner E."/>
            <person name="Kellner H."/>
        </authorList>
    </citation>
    <scope>NUCLEOTIDE SEQUENCE [LARGE SCALE GENOMIC DNA]</scope>
    <source>
        <strain evidence="1 2">IHI B618</strain>
    </source>
</reference>
<proteinExistence type="predicted"/>
<sequence length="64" mass="6865">MPSSKAVGVDLGAICLCGSVWQNGRVEIIYQIIKITDEAPRTSSSLGKNVVSNIEQSAGIHHER</sequence>
<organism evidence="1 2">
    <name type="scientific">Candolleomyces aberdarensis</name>
    <dbReference type="NCBI Taxonomy" id="2316362"/>
    <lineage>
        <taxon>Eukaryota</taxon>
        <taxon>Fungi</taxon>
        <taxon>Dikarya</taxon>
        <taxon>Basidiomycota</taxon>
        <taxon>Agaricomycotina</taxon>
        <taxon>Agaricomycetes</taxon>
        <taxon>Agaricomycetidae</taxon>
        <taxon>Agaricales</taxon>
        <taxon>Agaricineae</taxon>
        <taxon>Psathyrellaceae</taxon>
        <taxon>Candolleomyces</taxon>
    </lineage>
</organism>
<dbReference type="Proteomes" id="UP000290288">
    <property type="component" value="Unassembled WGS sequence"/>
</dbReference>
<accession>A0A4Q2CZW5</accession>
<evidence type="ECO:0000313" key="1">
    <source>
        <dbReference type="EMBL" id="RXW11501.1"/>
    </source>
</evidence>
<keyword evidence="2" id="KW-1185">Reference proteome</keyword>
<evidence type="ECO:0000313" key="2">
    <source>
        <dbReference type="Proteomes" id="UP000290288"/>
    </source>
</evidence>
<comment type="caution">
    <text evidence="1">The sequence shown here is derived from an EMBL/GenBank/DDBJ whole genome shotgun (WGS) entry which is preliminary data.</text>
</comment>